<dbReference type="Proteomes" id="UP000827892">
    <property type="component" value="Chromosome IV"/>
</dbReference>
<name>A0AAE9AEZ3_CAEBR</name>
<protein>
    <recommendedName>
        <fullName evidence="1">DUF38 domain-containing protein</fullName>
    </recommendedName>
</protein>
<evidence type="ECO:0000259" key="1">
    <source>
        <dbReference type="Pfam" id="PF01827"/>
    </source>
</evidence>
<feature type="domain" description="DUF38" evidence="1">
    <location>
        <begin position="145"/>
        <end position="267"/>
    </location>
</feature>
<dbReference type="InterPro" id="IPR002900">
    <property type="entry name" value="DUF38/FTH_CAE_spp"/>
</dbReference>
<evidence type="ECO:0000313" key="2">
    <source>
        <dbReference type="EMBL" id="ULT93558.1"/>
    </source>
</evidence>
<accession>A0AAE9AEZ3</accession>
<dbReference type="PANTHER" id="PTHR23015:SF25">
    <property type="entry name" value="DUF38 DOMAIN-CONTAINING PROTEIN-RELATED"/>
    <property type="match status" value="1"/>
</dbReference>
<evidence type="ECO:0000313" key="3">
    <source>
        <dbReference type="Proteomes" id="UP000827892"/>
    </source>
</evidence>
<dbReference type="AlphaFoldDB" id="A0AAE9AEZ3"/>
<dbReference type="PANTHER" id="PTHR23015">
    <property type="entry name" value="UNCHARACTERIZED C.ELEGANS PROTEIN"/>
    <property type="match status" value="1"/>
</dbReference>
<gene>
    <name evidence="2" type="ORF">L3Y34_003211</name>
</gene>
<dbReference type="EMBL" id="CP090894">
    <property type="protein sequence ID" value="ULT93558.1"/>
    <property type="molecule type" value="Genomic_DNA"/>
</dbReference>
<dbReference type="Pfam" id="PF01827">
    <property type="entry name" value="FTH"/>
    <property type="match status" value="2"/>
</dbReference>
<feature type="domain" description="DUF38" evidence="1">
    <location>
        <begin position="653"/>
        <end position="762"/>
    </location>
</feature>
<proteinExistence type="predicted"/>
<organism evidence="2 3">
    <name type="scientific">Caenorhabditis briggsae</name>
    <dbReference type="NCBI Taxonomy" id="6238"/>
    <lineage>
        <taxon>Eukaryota</taxon>
        <taxon>Metazoa</taxon>
        <taxon>Ecdysozoa</taxon>
        <taxon>Nematoda</taxon>
        <taxon>Chromadorea</taxon>
        <taxon>Rhabditida</taxon>
        <taxon>Rhabditina</taxon>
        <taxon>Rhabditomorpha</taxon>
        <taxon>Rhabditoidea</taxon>
        <taxon>Rhabditidae</taxon>
        <taxon>Peloderinae</taxon>
        <taxon>Caenorhabditis</taxon>
    </lineage>
</organism>
<sequence length="764" mass="89069">MQSAEKSRKILENPLIMKNVLEDLDFFEIECLRKVSQNVRSCIEIVKPDPKIRKISLKFQDSNFIPMDICSKFLENLSIFYQKTWDGYSVNRTSFDGPCDLSKIFLSDFEQILKNQRVPIELLDIQGSNEQFMDIVLGNCSSKFFGRVQVQNLSLQRLTDCQVFQILQFIDSKFLETITIMDAVKSFNLDDFSKLDQWKMAKQLTIEGFSISTPIQNLDIFNFSKMDIKVSDISMEDIIHLKAKFLESATVIKLKINFERFTNSENIQNFLGRPYSQKPHNSIWFIRIPDSQKCLHLNYIPMLGQAPLGHIKSVSIAEKVKRILICLGFYTLSDPLEQEYESATEFQEDFQKVLNQRDTVLQEFKVRCDQQDSNVIELLSKQSKIPTGKVTLEVANSRQAMQIFPILDAGPLKSIDLKLKNDSQLWDDQRLIQVWRDKEGLEMEIILEELIKENMDFLKKILTNSRIFRKISIYFEKIDLGQFNKLFGPPSGIQENSEIRKNRISREEHLRIYRDLVRNRIQFSQEPMEQRIVSALEVFSNSTILGNVAKFLDGIDMQSLRKVCKDLRFGLDSLKLDPKFQQISIDIREPGQVTVSYNDQKPITYREFDSNESYQSKFLEDFKIMMSNQETVLKSVYLNFYKDPQLLDHFKMEFLESKGLKVENLEMEVFGQHEILSIFPLIDSVSLKKLEIKCPVSGKFQRFLSVDEISKLDQWRNLEELVVNSFVVYTPIRELSIERLAIADILMDTVSMSDLIHLKDVVNL</sequence>
<reference evidence="2 3" key="1">
    <citation type="submission" date="2022-05" db="EMBL/GenBank/DDBJ databases">
        <title>Chromosome-level reference genomes for two strains of Caenorhabditis briggsae: an improved platform for comparative genomics.</title>
        <authorList>
            <person name="Stevens L."/>
            <person name="Andersen E.C."/>
        </authorList>
    </citation>
    <scope>NUCLEOTIDE SEQUENCE [LARGE SCALE GENOMIC DNA]</scope>
    <source>
        <strain evidence="2">QX1410_ONT</strain>
        <tissue evidence="2">Whole-organism</tissue>
    </source>
</reference>
<dbReference type="InterPro" id="IPR040161">
    <property type="entry name" value="FB224"/>
</dbReference>